<evidence type="ECO:0000256" key="2">
    <source>
        <dbReference type="ARBA" id="ARBA00009514"/>
    </source>
</evidence>
<keyword evidence="7" id="KW-1185">Reference proteome</keyword>
<name>A0A6P6VF95_COFAR</name>
<dbReference type="Proteomes" id="UP001652660">
    <property type="component" value="Chromosome 2c"/>
</dbReference>
<dbReference type="PANTHER" id="PTHR33469:SF5">
    <property type="entry name" value="PROTEIN EARLY FLOWERING 4"/>
    <property type="match status" value="1"/>
</dbReference>
<dbReference type="OrthoDB" id="1895690at2759"/>
<dbReference type="PANTHER" id="PTHR33469">
    <property type="entry name" value="PROTEIN ELF4-LIKE 4"/>
    <property type="match status" value="1"/>
</dbReference>
<comment type="subcellular location">
    <subcellularLocation>
        <location evidence="1">Nucleus</location>
    </subcellularLocation>
</comment>
<sequence>MDDGSHADHHNNLHRRTTQTLTRAHALTTTDCNTTTTTANLVNHSYMEEKEGAGDESFDGGSSQMWTAFTDSFQQVQSVLDRNRVLIQQVNDNHQSKIHDNLIKNVSLIQEINGNINKVVSLYSALSVNFSNMCQQQISGKEEAGKSDS</sequence>
<feature type="region of interest" description="Disordered" evidence="5">
    <location>
        <begin position="1"/>
        <end position="20"/>
    </location>
</feature>
<feature type="compositionally biased region" description="Basic and acidic residues" evidence="5">
    <location>
        <begin position="1"/>
        <end position="11"/>
    </location>
</feature>
<dbReference type="GO" id="GO:0042753">
    <property type="term" value="P:positive regulation of circadian rhythm"/>
    <property type="evidence" value="ECO:0007669"/>
    <property type="project" value="InterPro"/>
</dbReference>
<evidence type="ECO:0000256" key="4">
    <source>
        <dbReference type="ARBA" id="ARBA00023242"/>
    </source>
</evidence>
<protein>
    <submittedName>
        <fullName evidence="8">Protein EARLY FLOWERING 4</fullName>
    </submittedName>
</protein>
<dbReference type="Pfam" id="PF07011">
    <property type="entry name" value="Elf4"/>
    <property type="match status" value="1"/>
</dbReference>
<organism evidence="7 8">
    <name type="scientific">Coffea arabica</name>
    <name type="common">Arabian coffee</name>
    <dbReference type="NCBI Taxonomy" id="13443"/>
    <lineage>
        <taxon>Eukaryota</taxon>
        <taxon>Viridiplantae</taxon>
        <taxon>Streptophyta</taxon>
        <taxon>Embryophyta</taxon>
        <taxon>Tracheophyta</taxon>
        <taxon>Spermatophyta</taxon>
        <taxon>Magnoliopsida</taxon>
        <taxon>eudicotyledons</taxon>
        <taxon>Gunneridae</taxon>
        <taxon>Pentapetalae</taxon>
        <taxon>asterids</taxon>
        <taxon>lamiids</taxon>
        <taxon>Gentianales</taxon>
        <taxon>Rubiaceae</taxon>
        <taxon>Ixoroideae</taxon>
        <taxon>Gardenieae complex</taxon>
        <taxon>Bertiereae - Coffeeae clade</taxon>
        <taxon>Coffeeae</taxon>
        <taxon>Coffea</taxon>
    </lineage>
</organism>
<dbReference type="GO" id="GO:0009649">
    <property type="term" value="P:entrainment of circadian clock"/>
    <property type="evidence" value="ECO:0007669"/>
    <property type="project" value="TreeGrafter"/>
</dbReference>
<feature type="domain" description="Protein EARLY FLOWERING 4" evidence="6">
    <location>
        <begin position="62"/>
        <end position="140"/>
    </location>
</feature>
<dbReference type="GO" id="GO:0048511">
    <property type="term" value="P:rhythmic process"/>
    <property type="evidence" value="ECO:0007669"/>
    <property type="project" value="UniProtKB-KW"/>
</dbReference>
<evidence type="ECO:0000256" key="5">
    <source>
        <dbReference type="SAM" id="MobiDB-lite"/>
    </source>
</evidence>
<keyword evidence="4" id="KW-0539">Nucleus</keyword>
<evidence type="ECO:0000313" key="8">
    <source>
        <dbReference type="RefSeq" id="XP_027101341.1"/>
    </source>
</evidence>
<proteinExistence type="inferred from homology"/>
<dbReference type="GeneID" id="113721321"/>
<reference evidence="8" key="2">
    <citation type="submission" date="2025-08" db="UniProtKB">
        <authorList>
            <consortium name="RefSeq"/>
        </authorList>
    </citation>
    <scope>IDENTIFICATION</scope>
    <source>
        <tissue evidence="8">Leaves</tissue>
    </source>
</reference>
<evidence type="ECO:0000256" key="1">
    <source>
        <dbReference type="ARBA" id="ARBA00004123"/>
    </source>
</evidence>
<accession>A0A6P6VF95</accession>
<evidence type="ECO:0000259" key="6">
    <source>
        <dbReference type="Pfam" id="PF07011"/>
    </source>
</evidence>
<evidence type="ECO:0000256" key="3">
    <source>
        <dbReference type="ARBA" id="ARBA00023108"/>
    </source>
</evidence>
<gene>
    <name evidence="8" type="primary">LOC113721321</name>
</gene>
<evidence type="ECO:0000313" key="7">
    <source>
        <dbReference type="Proteomes" id="UP001652660"/>
    </source>
</evidence>
<dbReference type="InterPro" id="IPR009741">
    <property type="entry name" value="EARLY_FLOWERING_4_dom"/>
</dbReference>
<comment type="similarity">
    <text evidence="2">Belongs to the EARLY FLOWERING 4 family.</text>
</comment>
<dbReference type="AlphaFoldDB" id="A0A6P6VF95"/>
<keyword evidence="3" id="KW-0090">Biological rhythms</keyword>
<reference evidence="7" key="1">
    <citation type="journal article" date="2025" name="Foods">
        <title>Unveiling the Microbial Signatures of Arabica Coffee Cherries: Insights into Ripeness Specific Diversity, Functional Traits, and Implications for Quality and Safety.</title>
        <authorList>
            <consortium name="RefSeq"/>
            <person name="Tenea G.N."/>
            <person name="Cifuentes V."/>
            <person name="Reyes P."/>
            <person name="Cevallos-Vallejos M."/>
        </authorList>
    </citation>
    <scope>NUCLEOTIDE SEQUENCE [LARGE SCALE GENOMIC DNA]</scope>
</reference>
<dbReference type="InterPro" id="IPR040462">
    <property type="entry name" value="EARLY_FLOWERING_4"/>
</dbReference>
<dbReference type="GO" id="GO:0005634">
    <property type="term" value="C:nucleus"/>
    <property type="evidence" value="ECO:0007669"/>
    <property type="project" value="UniProtKB-SubCell"/>
</dbReference>
<dbReference type="RefSeq" id="XP_027101341.1">
    <property type="nucleotide sequence ID" value="XM_027245540.2"/>
</dbReference>